<accession>A0ABP7AG47</accession>
<dbReference type="Pfam" id="PF00496">
    <property type="entry name" value="SBP_bac_5"/>
    <property type="match status" value="1"/>
</dbReference>
<evidence type="ECO:0000256" key="1">
    <source>
        <dbReference type="SAM" id="SignalP"/>
    </source>
</evidence>
<dbReference type="Proteomes" id="UP001501490">
    <property type="component" value="Unassembled WGS sequence"/>
</dbReference>
<comment type="caution">
    <text evidence="3">The sequence shown here is derived from an EMBL/GenBank/DDBJ whole genome shotgun (WGS) entry which is preliminary data.</text>
</comment>
<dbReference type="PROSITE" id="PS51257">
    <property type="entry name" value="PROKAR_LIPOPROTEIN"/>
    <property type="match status" value="1"/>
</dbReference>
<name>A0ABP7AG47_9ACTN</name>
<dbReference type="PIRSF" id="PIRSF002741">
    <property type="entry name" value="MppA"/>
    <property type="match status" value="1"/>
</dbReference>
<gene>
    <name evidence="3" type="ORF">GCM10022236_37670</name>
</gene>
<dbReference type="SUPFAM" id="SSF53850">
    <property type="entry name" value="Periplasmic binding protein-like II"/>
    <property type="match status" value="1"/>
</dbReference>
<feature type="signal peptide" evidence="1">
    <location>
        <begin position="1"/>
        <end position="30"/>
    </location>
</feature>
<reference evidence="4" key="1">
    <citation type="journal article" date="2019" name="Int. J. Syst. Evol. Microbiol.">
        <title>The Global Catalogue of Microorganisms (GCM) 10K type strain sequencing project: providing services to taxonomists for standard genome sequencing and annotation.</title>
        <authorList>
            <consortium name="The Broad Institute Genomics Platform"/>
            <consortium name="The Broad Institute Genome Sequencing Center for Infectious Disease"/>
            <person name="Wu L."/>
            <person name="Ma J."/>
        </authorList>
    </citation>
    <scope>NUCLEOTIDE SEQUENCE [LARGE SCALE GENOMIC DNA]</scope>
    <source>
        <strain evidence="4">JCM 16929</strain>
    </source>
</reference>
<evidence type="ECO:0000313" key="3">
    <source>
        <dbReference type="EMBL" id="GAA3631544.1"/>
    </source>
</evidence>
<dbReference type="PANTHER" id="PTHR30290">
    <property type="entry name" value="PERIPLASMIC BINDING COMPONENT OF ABC TRANSPORTER"/>
    <property type="match status" value="1"/>
</dbReference>
<dbReference type="Gene3D" id="3.40.190.10">
    <property type="entry name" value="Periplasmic binding protein-like II"/>
    <property type="match status" value="1"/>
</dbReference>
<evidence type="ECO:0000313" key="4">
    <source>
        <dbReference type="Proteomes" id="UP001501490"/>
    </source>
</evidence>
<dbReference type="Gene3D" id="3.90.76.10">
    <property type="entry name" value="Dipeptide-binding Protein, Domain 1"/>
    <property type="match status" value="1"/>
</dbReference>
<keyword evidence="1" id="KW-0732">Signal</keyword>
<dbReference type="RefSeq" id="WP_344807440.1">
    <property type="nucleotide sequence ID" value="NZ_BAABAB010000028.1"/>
</dbReference>
<keyword evidence="4" id="KW-1185">Reference proteome</keyword>
<dbReference type="Gene3D" id="3.10.105.10">
    <property type="entry name" value="Dipeptide-binding Protein, Domain 3"/>
    <property type="match status" value="1"/>
</dbReference>
<dbReference type="CDD" id="cd08509">
    <property type="entry name" value="PBP2_TmCBP_oligosaccharides_like"/>
    <property type="match status" value="1"/>
</dbReference>
<protein>
    <submittedName>
        <fullName evidence="3">ABC transporter substrate-binding protein</fullName>
    </submittedName>
</protein>
<evidence type="ECO:0000259" key="2">
    <source>
        <dbReference type="Pfam" id="PF00496"/>
    </source>
</evidence>
<feature type="chain" id="PRO_5045080591" evidence="1">
    <location>
        <begin position="31"/>
        <end position="562"/>
    </location>
</feature>
<feature type="domain" description="Solute-binding protein family 5" evidence="2">
    <location>
        <begin position="89"/>
        <end position="451"/>
    </location>
</feature>
<sequence length="562" mass="60987">MGRQKVARVLAAAGVAVTLALTSCAGSRVANDKENSNQGSGGMIAQLTFPAETDASIGGLVNYNPYAPKQITKTWLYEPLMIQSSLDCKVTPWLATGFKWEGANKLVFDIRDGVTWSDGSPFTANDVAFTFNLMKKYPAIDQGGIWNDALGAKATSVVAQGNQVIFTFAGDAAPKFSSIIGQLIVSEKEYGQAGDPTKFVDKNPISTGPFKVGSYNGRRLELVRRDDYWQADKIKVQKLVLEGNYEANQAALKVRNGELDFYTGEVPNPQKTVVDPDPKNNHVWYAPNGMTVIAPNLTEKPFSDVKFREAMAYGVDKKSANTKATYGLMDVASQSGLTLPNKENMLPAQYPADSTIIPFDQAKANQILDDAGYKKGSDGERTNPDGSPLSITMSVQAGWIDYEAAADQVISNLRDLGIDIKANKMQPDSVDAQKKSGDFQLMLNYMAAGCDYANGMGATLSSTTFPTKTEIKGNIGRFSDPATDQAVKQLASATDETQMKPLVGTLVDTMMTQYPVVPLFYAPARAIYRTDKAVGWPSKEDPYANPQDNARLWMTHLTAPTS</sequence>
<organism evidence="3 4">
    <name type="scientific">Microlunatus ginsengisoli</name>
    <dbReference type="NCBI Taxonomy" id="363863"/>
    <lineage>
        <taxon>Bacteria</taxon>
        <taxon>Bacillati</taxon>
        <taxon>Actinomycetota</taxon>
        <taxon>Actinomycetes</taxon>
        <taxon>Propionibacteriales</taxon>
        <taxon>Propionibacteriaceae</taxon>
        <taxon>Microlunatus</taxon>
    </lineage>
</organism>
<proteinExistence type="predicted"/>
<dbReference type="EMBL" id="BAABAB010000028">
    <property type="protein sequence ID" value="GAA3631544.1"/>
    <property type="molecule type" value="Genomic_DNA"/>
</dbReference>
<dbReference type="InterPro" id="IPR039424">
    <property type="entry name" value="SBP_5"/>
</dbReference>
<dbReference type="InterPro" id="IPR000914">
    <property type="entry name" value="SBP_5_dom"/>
</dbReference>
<dbReference type="InterPro" id="IPR030678">
    <property type="entry name" value="Peptide/Ni-bd"/>
</dbReference>